<evidence type="ECO:0000259" key="9">
    <source>
        <dbReference type="Pfam" id="PF00924"/>
    </source>
</evidence>
<evidence type="ECO:0000256" key="1">
    <source>
        <dbReference type="ARBA" id="ARBA00004651"/>
    </source>
</evidence>
<dbReference type="GO" id="GO:0005886">
    <property type="term" value="C:plasma membrane"/>
    <property type="evidence" value="ECO:0007669"/>
    <property type="project" value="UniProtKB-SubCell"/>
</dbReference>
<evidence type="ECO:0000256" key="3">
    <source>
        <dbReference type="ARBA" id="ARBA00022475"/>
    </source>
</evidence>
<name>A0A1I3HH13_9RHOB</name>
<dbReference type="InterPro" id="IPR006685">
    <property type="entry name" value="MscS_channel_2nd"/>
</dbReference>
<dbReference type="PANTHER" id="PTHR30347:SF1">
    <property type="entry name" value="MECHANOSENSITIVE CHANNEL MSCK"/>
    <property type="match status" value="1"/>
</dbReference>
<comment type="similarity">
    <text evidence="2">Belongs to the MscS (TC 1.A.23) family.</text>
</comment>
<reference evidence="12 13" key="1">
    <citation type="submission" date="2016-10" db="EMBL/GenBank/DDBJ databases">
        <authorList>
            <person name="de Groot N.N."/>
        </authorList>
    </citation>
    <scope>NUCLEOTIDE SEQUENCE [LARGE SCALE GENOMIC DNA]</scope>
    <source>
        <strain evidence="12 13">DSM 19073</strain>
    </source>
</reference>
<keyword evidence="6 7" id="KW-0472">Membrane</keyword>
<dbReference type="InterPro" id="IPR049278">
    <property type="entry name" value="MS_channel_C"/>
</dbReference>
<dbReference type="PANTHER" id="PTHR30347">
    <property type="entry name" value="POTASSIUM CHANNEL RELATED"/>
    <property type="match status" value="1"/>
</dbReference>
<dbReference type="InterPro" id="IPR052702">
    <property type="entry name" value="MscS-like_channel"/>
</dbReference>
<dbReference type="AlphaFoldDB" id="A0A1I3HH13"/>
<feature type="transmembrane region" description="Helical" evidence="7">
    <location>
        <begin position="506"/>
        <end position="523"/>
    </location>
</feature>
<dbReference type="InterPro" id="IPR011066">
    <property type="entry name" value="MscS_channel_C_sf"/>
</dbReference>
<feature type="signal peptide" evidence="8">
    <location>
        <begin position="1"/>
        <end position="20"/>
    </location>
</feature>
<evidence type="ECO:0000313" key="13">
    <source>
        <dbReference type="Proteomes" id="UP000199110"/>
    </source>
</evidence>
<dbReference type="SUPFAM" id="SSF82861">
    <property type="entry name" value="Mechanosensitive channel protein MscS (YggB), transmembrane region"/>
    <property type="match status" value="1"/>
</dbReference>
<feature type="transmembrane region" description="Helical" evidence="7">
    <location>
        <begin position="416"/>
        <end position="442"/>
    </location>
</feature>
<dbReference type="Pfam" id="PF21082">
    <property type="entry name" value="MS_channel_3rd"/>
    <property type="match status" value="1"/>
</dbReference>
<evidence type="ECO:0000256" key="2">
    <source>
        <dbReference type="ARBA" id="ARBA00008017"/>
    </source>
</evidence>
<organism evidence="12 13">
    <name type="scientific">Jannaschia pohangensis</name>
    <dbReference type="NCBI Taxonomy" id="390807"/>
    <lineage>
        <taxon>Bacteria</taxon>
        <taxon>Pseudomonadati</taxon>
        <taxon>Pseudomonadota</taxon>
        <taxon>Alphaproteobacteria</taxon>
        <taxon>Rhodobacterales</taxon>
        <taxon>Roseobacteraceae</taxon>
        <taxon>Jannaschia</taxon>
    </lineage>
</organism>
<dbReference type="Proteomes" id="UP000199110">
    <property type="component" value="Unassembled WGS sequence"/>
</dbReference>
<dbReference type="STRING" id="390807.SAMN04488095_0594"/>
<evidence type="ECO:0000256" key="6">
    <source>
        <dbReference type="ARBA" id="ARBA00023136"/>
    </source>
</evidence>
<feature type="domain" description="Mechanosensitive ion channel MscS C-terminal" evidence="11">
    <location>
        <begin position="663"/>
        <end position="746"/>
    </location>
</feature>
<evidence type="ECO:0000256" key="7">
    <source>
        <dbReference type="SAM" id="Phobius"/>
    </source>
</evidence>
<feature type="transmembrane region" description="Helical" evidence="7">
    <location>
        <begin position="346"/>
        <end position="368"/>
    </location>
</feature>
<feature type="transmembrane region" description="Helical" evidence="7">
    <location>
        <begin position="235"/>
        <end position="262"/>
    </location>
</feature>
<dbReference type="InterPro" id="IPR010920">
    <property type="entry name" value="LSM_dom_sf"/>
</dbReference>
<comment type="subcellular location">
    <subcellularLocation>
        <location evidence="1">Cell membrane</location>
        <topology evidence="1">Multi-pass membrane protein</topology>
    </subcellularLocation>
</comment>
<keyword evidence="3" id="KW-1003">Cell membrane</keyword>
<sequence>MIRFLAAVVLFVGLALPGLAQEGVATAEWNDLTARAEAVLSRGVASPEALSQLRADLVDWRRRFDEAQGVNATRIENLRAQIAALGPVPAEGEIEAPETVQQRAELAARLEELLVPVREAQTAFTRANGLISETDRLIEADRAAQLLSRSPLPLNPVVWPGAIAALGGWFGALGTELYAPFATPTARALWQGRGVEIGALVFIAILLMWRSGIWLGRLRDRLATREADSPPTRVVLLLISVGRLVLPVVGLVILSYLIHLFGADGLRAQAVADALPVFGFTVLAARWLGLQALPKREGAQAFLPVTPERRGSARLQVLTLGLGLALTIAVETIAMTGGDMAAARGLAHVLLLVFAGLAMLRLGQIFLSEGRAAREEEGGDGFWAQVLRLLGRGLILVAFVAPLVAAVGYVNLGLAIFWPSVVSLGLIALIGVVQGLVFDLYATATRRADAGRDALTPTLVGFGLALAALPLFALIWGVRPSTLGEWWSTFLRGFQVGGAQVSPSNFLTFVIVFVLGYMAVRLLKGVLRTNVLPKTKLDTGGTNAILSGTSYVGITIAALAAITAAGIDLSGLAIVAGALSVGIGFGLQTIVQNFVSGIILLIERPIKLGDWINVGGIEGFVRQISVRSTRIETFDRQDVIVPNADLIAGVVTNYTLSNSSGRVVLTVGVAYGTDTRRVQKILEEVAQLHPMVILNPPPTITFDGFGADSLNFTIRVVIRDILFKPIVSSEIYHLIAERFRDEGLEIPFAQRDLWLRNPEALQPKSAEAP</sequence>
<evidence type="ECO:0000256" key="5">
    <source>
        <dbReference type="ARBA" id="ARBA00022989"/>
    </source>
</evidence>
<dbReference type="Gene3D" id="1.10.287.1260">
    <property type="match status" value="1"/>
</dbReference>
<gene>
    <name evidence="12" type="ORF">SAMN04488095_0594</name>
</gene>
<dbReference type="GO" id="GO:0008381">
    <property type="term" value="F:mechanosensitive monoatomic ion channel activity"/>
    <property type="evidence" value="ECO:0007669"/>
    <property type="project" value="UniProtKB-ARBA"/>
</dbReference>
<keyword evidence="4 7" id="KW-0812">Transmembrane</keyword>
<protein>
    <submittedName>
        <fullName evidence="12">Small-conductance mechanosensitive channel</fullName>
    </submittedName>
</protein>
<feature type="chain" id="PRO_5011504373" evidence="8">
    <location>
        <begin position="21"/>
        <end position="769"/>
    </location>
</feature>
<dbReference type="PROSITE" id="PS01246">
    <property type="entry name" value="UPF0003"/>
    <property type="match status" value="1"/>
</dbReference>
<dbReference type="Pfam" id="PF12607">
    <property type="entry name" value="DUF3772"/>
    <property type="match status" value="1"/>
</dbReference>
<dbReference type="SUPFAM" id="SSF50182">
    <property type="entry name" value="Sm-like ribonucleoproteins"/>
    <property type="match status" value="1"/>
</dbReference>
<dbReference type="InterPro" id="IPR006686">
    <property type="entry name" value="MscS_channel_CS"/>
</dbReference>
<feature type="transmembrane region" description="Helical" evidence="7">
    <location>
        <begin position="454"/>
        <end position="478"/>
    </location>
</feature>
<dbReference type="RefSeq" id="WP_092776959.1">
    <property type="nucleotide sequence ID" value="NZ_FORA01000001.1"/>
</dbReference>
<dbReference type="EMBL" id="FORA01000001">
    <property type="protein sequence ID" value="SFI35045.1"/>
    <property type="molecule type" value="Genomic_DNA"/>
</dbReference>
<evidence type="ECO:0000256" key="4">
    <source>
        <dbReference type="ARBA" id="ARBA00022692"/>
    </source>
</evidence>
<dbReference type="Gene3D" id="2.30.30.60">
    <property type="match status" value="1"/>
</dbReference>
<dbReference type="Pfam" id="PF00924">
    <property type="entry name" value="MS_channel_2nd"/>
    <property type="match status" value="1"/>
</dbReference>
<dbReference type="InterPro" id="IPR022249">
    <property type="entry name" value="DUF3772"/>
</dbReference>
<dbReference type="InterPro" id="IPR011014">
    <property type="entry name" value="MscS_channel_TM-2"/>
</dbReference>
<accession>A0A1I3HH13</accession>
<feature type="transmembrane region" description="Helical" evidence="7">
    <location>
        <begin position="389"/>
        <end position="410"/>
    </location>
</feature>
<feature type="transmembrane region" description="Helical" evidence="7">
    <location>
        <begin position="197"/>
        <end position="215"/>
    </location>
</feature>
<feature type="domain" description="DUF3772" evidence="10">
    <location>
        <begin position="118"/>
        <end position="176"/>
    </location>
</feature>
<dbReference type="Gene3D" id="3.30.70.100">
    <property type="match status" value="1"/>
</dbReference>
<keyword evidence="5 7" id="KW-1133">Transmembrane helix</keyword>
<proteinExistence type="inferred from homology"/>
<evidence type="ECO:0000313" key="12">
    <source>
        <dbReference type="EMBL" id="SFI35045.1"/>
    </source>
</evidence>
<feature type="transmembrane region" description="Helical" evidence="7">
    <location>
        <begin position="573"/>
        <end position="602"/>
    </location>
</feature>
<feature type="transmembrane region" description="Helical" evidence="7">
    <location>
        <begin position="544"/>
        <end position="567"/>
    </location>
</feature>
<evidence type="ECO:0000259" key="11">
    <source>
        <dbReference type="Pfam" id="PF21082"/>
    </source>
</evidence>
<keyword evidence="8" id="KW-0732">Signal</keyword>
<feature type="transmembrane region" description="Helical" evidence="7">
    <location>
        <begin position="274"/>
        <end position="294"/>
    </location>
</feature>
<feature type="transmembrane region" description="Helical" evidence="7">
    <location>
        <begin position="315"/>
        <end position="334"/>
    </location>
</feature>
<dbReference type="InterPro" id="IPR023408">
    <property type="entry name" value="MscS_beta-dom_sf"/>
</dbReference>
<evidence type="ECO:0000259" key="10">
    <source>
        <dbReference type="Pfam" id="PF12607"/>
    </source>
</evidence>
<keyword evidence="13" id="KW-1185">Reference proteome</keyword>
<dbReference type="OrthoDB" id="9799209at2"/>
<feature type="domain" description="Mechanosensitive ion channel MscS" evidence="9">
    <location>
        <begin position="589"/>
        <end position="655"/>
    </location>
</feature>
<dbReference type="SUPFAM" id="SSF82689">
    <property type="entry name" value="Mechanosensitive channel protein MscS (YggB), C-terminal domain"/>
    <property type="match status" value="1"/>
</dbReference>
<evidence type="ECO:0000256" key="8">
    <source>
        <dbReference type="SAM" id="SignalP"/>
    </source>
</evidence>